<evidence type="ECO:0000256" key="1">
    <source>
        <dbReference type="SAM" id="MobiDB-lite"/>
    </source>
</evidence>
<feature type="region of interest" description="Disordered" evidence="1">
    <location>
        <begin position="1"/>
        <end position="72"/>
    </location>
</feature>
<dbReference type="OrthoDB" id="2669285at2759"/>
<protein>
    <submittedName>
        <fullName evidence="2">Uncharacterized protein</fullName>
    </submittedName>
</protein>
<feature type="compositionally biased region" description="Polar residues" evidence="1">
    <location>
        <begin position="35"/>
        <end position="48"/>
    </location>
</feature>
<feature type="compositionally biased region" description="Polar residues" evidence="1">
    <location>
        <begin position="57"/>
        <end position="72"/>
    </location>
</feature>
<sequence length="122" mass="12634">MASTSTSGSVPSPRTFAAGPSRLRRSTPATEHRQPNQSPATSASTGPSEGQGPPTAGNITPQGSGSSATLTNLTRFRSSGTLSSSATFTVSAPKIALRVDPALVTCFDPEDKELYDLWAPKR</sequence>
<evidence type="ECO:0000313" key="2">
    <source>
        <dbReference type="EMBL" id="PCH41035.1"/>
    </source>
</evidence>
<organism evidence="2 3">
    <name type="scientific">Wolfiporia cocos (strain MD-104)</name>
    <name type="common">Brown rot fungus</name>
    <dbReference type="NCBI Taxonomy" id="742152"/>
    <lineage>
        <taxon>Eukaryota</taxon>
        <taxon>Fungi</taxon>
        <taxon>Dikarya</taxon>
        <taxon>Basidiomycota</taxon>
        <taxon>Agaricomycotina</taxon>
        <taxon>Agaricomycetes</taxon>
        <taxon>Polyporales</taxon>
        <taxon>Phaeolaceae</taxon>
        <taxon>Wolfiporia</taxon>
    </lineage>
</organism>
<gene>
    <name evidence="2" type="ORF">WOLCODRAFT_162758</name>
</gene>
<reference evidence="2 3" key="1">
    <citation type="journal article" date="2012" name="Science">
        <title>The Paleozoic origin of enzymatic lignin decomposition reconstructed from 31 fungal genomes.</title>
        <authorList>
            <person name="Floudas D."/>
            <person name="Binder M."/>
            <person name="Riley R."/>
            <person name="Barry K."/>
            <person name="Blanchette R.A."/>
            <person name="Henrissat B."/>
            <person name="Martinez A.T."/>
            <person name="Otillar R."/>
            <person name="Spatafora J.W."/>
            <person name="Yadav J.S."/>
            <person name="Aerts A."/>
            <person name="Benoit I."/>
            <person name="Boyd A."/>
            <person name="Carlson A."/>
            <person name="Copeland A."/>
            <person name="Coutinho P.M."/>
            <person name="de Vries R.P."/>
            <person name="Ferreira P."/>
            <person name="Findley K."/>
            <person name="Foster B."/>
            <person name="Gaskell J."/>
            <person name="Glotzer D."/>
            <person name="Gorecki P."/>
            <person name="Heitman J."/>
            <person name="Hesse C."/>
            <person name="Hori C."/>
            <person name="Igarashi K."/>
            <person name="Jurgens J.A."/>
            <person name="Kallen N."/>
            <person name="Kersten P."/>
            <person name="Kohler A."/>
            <person name="Kuees U."/>
            <person name="Kumar T.K.A."/>
            <person name="Kuo A."/>
            <person name="LaButti K."/>
            <person name="Larrondo L.F."/>
            <person name="Lindquist E."/>
            <person name="Ling A."/>
            <person name="Lombard V."/>
            <person name="Lucas S."/>
            <person name="Lundell T."/>
            <person name="Martin R."/>
            <person name="McLaughlin D.J."/>
            <person name="Morgenstern I."/>
            <person name="Morin E."/>
            <person name="Murat C."/>
            <person name="Nagy L.G."/>
            <person name="Nolan M."/>
            <person name="Ohm R.A."/>
            <person name="Patyshakuliyeva A."/>
            <person name="Rokas A."/>
            <person name="Ruiz-Duenas F.J."/>
            <person name="Sabat G."/>
            <person name="Salamov A."/>
            <person name="Samejima M."/>
            <person name="Schmutz J."/>
            <person name="Slot J.C."/>
            <person name="St John F."/>
            <person name="Stenlid J."/>
            <person name="Sun H."/>
            <person name="Sun S."/>
            <person name="Syed K."/>
            <person name="Tsang A."/>
            <person name="Wiebenga A."/>
            <person name="Young D."/>
            <person name="Pisabarro A."/>
            <person name="Eastwood D.C."/>
            <person name="Martin F."/>
            <person name="Cullen D."/>
            <person name="Grigoriev I.V."/>
            <person name="Hibbett D.S."/>
        </authorList>
    </citation>
    <scope>NUCLEOTIDE SEQUENCE [LARGE SCALE GENOMIC DNA]</scope>
    <source>
        <strain evidence="2 3">MD-104</strain>
    </source>
</reference>
<proteinExistence type="predicted"/>
<evidence type="ECO:0000313" key="3">
    <source>
        <dbReference type="Proteomes" id="UP000218811"/>
    </source>
</evidence>
<feature type="compositionally biased region" description="Polar residues" evidence="1">
    <location>
        <begin position="1"/>
        <end position="12"/>
    </location>
</feature>
<accession>A0A2H3JHJ9</accession>
<name>A0A2H3JHJ9_WOLCO</name>
<dbReference type="Proteomes" id="UP000218811">
    <property type="component" value="Unassembled WGS sequence"/>
</dbReference>
<dbReference type="AlphaFoldDB" id="A0A2H3JHJ9"/>
<dbReference type="EMBL" id="KB468113">
    <property type="protein sequence ID" value="PCH41035.1"/>
    <property type="molecule type" value="Genomic_DNA"/>
</dbReference>
<keyword evidence="3" id="KW-1185">Reference proteome</keyword>